<dbReference type="InterPro" id="IPR036388">
    <property type="entry name" value="WH-like_DNA-bd_sf"/>
</dbReference>
<evidence type="ECO:0000313" key="7">
    <source>
        <dbReference type="EMBL" id="SMO56043.1"/>
    </source>
</evidence>
<dbReference type="InterPro" id="IPR036390">
    <property type="entry name" value="WH_DNA-bd_sf"/>
</dbReference>
<dbReference type="InterPro" id="IPR000835">
    <property type="entry name" value="HTH_MarR-typ"/>
</dbReference>
<accession>A0A521C9F9</accession>
<keyword evidence="8" id="KW-1185">Reference proteome</keyword>
<feature type="domain" description="HTH marR-type" evidence="6">
    <location>
        <begin position="11"/>
        <end position="141"/>
    </location>
</feature>
<keyword evidence="4 7" id="KW-0238">DNA-binding</keyword>
<dbReference type="PANTHER" id="PTHR33164">
    <property type="entry name" value="TRANSCRIPTIONAL REGULATOR, MARR FAMILY"/>
    <property type="match status" value="1"/>
</dbReference>
<dbReference type="Pfam" id="PF22381">
    <property type="entry name" value="Staph_reg_Sar_Rot"/>
    <property type="match status" value="1"/>
</dbReference>
<evidence type="ECO:0000256" key="4">
    <source>
        <dbReference type="ARBA" id="ARBA00023125"/>
    </source>
</evidence>
<reference evidence="7 8" key="1">
    <citation type="submission" date="2017-05" db="EMBL/GenBank/DDBJ databases">
        <authorList>
            <person name="Varghese N."/>
            <person name="Submissions S."/>
        </authorList>
    </citation>
    <scope>NUCLEOTIDE SEQUENCE [LARGE SCALE GENOMIC DNA]</scope>
    <source>
        <strain evidence="7 8">DSM 28009</strain>
    </source>
</reference>
<evidence type="ECO:0000256" key="3">
    <source>
        <dbReference type="ARBA" id="ARBA00023015"/>
    </source>
</evidence>
<dbReference type="AlphaFoldDB" id="A0A521C9F9"/>
<dbReference type="Gene3D" id="1.10.10.10">
    <property type="entry name" value="Winged helix-like DNA-binding domain superfamily/Winged helix DNA-binding domain"/>
    <property type="match status" value="1"/>
</dbReference>
<evidence type="ECO:0000259" key="6">
    <source>
        <dbReference type="PROSITE" id="PS50995"/>
    </source>
</evidence>
<dbReference type="Proteomes" id="UP000319555">
    <property type="component" value="Unassembled WGS sequence"/>
</dbReference>
<dbReference type="GO" id="GO:0006950">
    <property type="term" value="P:response to stress"/>
    <property type="evidence" value="ECO:0007669"/>
    <property type="project" value="TreeGrafter"/>
</dbReference>
<protein>
    <submittedName>
        <fullName evidence="7">DNA-binding transcriptional regulator, MarR family</fullName>
    </submittedName>
</protein>
<evidence type="ECO:0000256" key="1">
    <source>
        <dbReference type="ARBA" id="ARBA00004496"/>
    </source>
</evidence>
<dbReference type="RefSeq" id="WP_246097189.1">
    <property type="nucleotide sequence ID" value="NZ_CANLVA010000004.1"/>
</dbReference>
<evidence type="ECO:0000256" key="5">
    <source>
        <dbReference type="ARBA" id="ARBA00023163"/>
    </source>
</evidence>
<evidence type="ECO:0000313" key="8">
    <source>
        <dbReference type="Proteomes" id="UP000319555"/>
    </source>
</evidence>
<keyword evidence="5" id="KW-0804">Transcription</keyword>
<dbReference type="SMART" id="SM00347">
    <property type="entry name" value="HTH_MARR"/>
    <property type="match status" value="1"/>
</dbReference>
<dbReference type="EMBL" id="FXTE01000002">
    <property type="protein sequence ID" value="SMO56043.1"/>
    <property type="molecule type" value="Genomic_DNA"/>
</dbReference>
<gene>
    <name evidence="7" type="ORF">SAMN06265380_102258</name>
</gene>
<dbReference type="InterPro" id="IPR039422">
    <property type="entry name" value="MarR/SlyA-like"/>
</dbReference>
<dbReference type="GO" id="GO:0003700">
    <property type="term" value="F:DNA-binding transcription factor activity"/>
    <property type="evidence" value="ECO:0007669"/>
    <property type="project" value="InterPro"/>
</dbReference>
<organism evidence="7 8">
    <name type="scientific">Ruegeria faecimaris</name>
    <dbReference type="NCBI Taxonomy" id="686389"/>
    <lineage>
        <taxon>Bacteria</taxon>
        <taxon>Pseudomonadati</taxon>
        <taxon>Pseudomonadota</taxon>
        <taxon>Alphaproteobacteria</taxon>
        <taxon>Rhodobacterales</taxon>
        <taxon>Roseobacteraceae</taxon>
        <taxon>Ruegeria</taxon>
    </lineage>
</organism>
<dbReference type="InterPro" id="IPR055166">
    <property type="entry name" value="Transc_reg_Sar_Rot_HTH"/>
</dbReference>
<dbReference type="PRINTS" id="PR00598">
    <property type="entry name" value="HTHMARR"/>
</dbReference>
<dbReference type="SUPFAM" id="SSF46785">
    <property type="entry name" value="Winged helix' DNA-binding domain"/>
    <property type="match status" value="1"/>
</dbReference>
<proteinExistence type="predicted"/>
<comment type="subcellular location">
    <subcellularLocation>
        <location evidence="1">Cytoplasm</location>
    </subcellularLocation>
</comment>
<dbReference type="InterPro" id="IPR011991">
    <property type="entry name" value="ArsR-like_HTH"/>
</dbReference>
<keyword evidence="2" id="KW-0963">Cytoplasm</keyword>
<name>A0A521C9F9_9RHOB</name>
<dbReference type="CDD" id="cd00090">
    <property type="entry name" value="HTH_ARSR"/>
    <property type="match status" value="1"/>
</dbReference>
<sequence>MTDSPTQPKTDEMFCHAVYTSWHVINRAYKRHLGPLGLTYPQYITLTLLWQRDRRNVSELANALSMETSTLTPLLKRLEADGLVDRTRSKEDERQVVVSLTGAGSALRSVAHEITACMIADTGLDEPDLDRLLNTLEKLKAGMSQAGS</sequence>
<dbReference type="PROSITE" id="PS50995">
    <property type="entry name" value="HTH_MARR_2"/>
    <property type="match status" value="1"/>
</dbReference>
<evidence type="ECO:0000256" key="2">
    <source>
        <dbReference type="ARBA" id="ARBA00022490"/>
    </source>
</evidence>
<dbReference type="GO" id="GO:0005737">
    <property type="term" value="C:cytoplasm"/>
    <property type="evidence" value="ECO:0007669"/>
    <property type="project" value="UniProtKB-SubCell"/>
</dbReference>
<keyword evidence="3" id="KW-0805">Transcription regulation</keyword>
<dbReference type="PANTHER" id="PTHR33164:SF5">
    <property type="entry name" value="ORGANIC HYDROPEROXIDE RESISTANCE TRANSCRIPTIONAL REGULATOR"/>
    <property type="match status" value="1"/>
</dbReference>
<dbReference type="GO" id="GO:0003677">
    <property type="term" value="F:DNA binding"/>
    <property type="evidence" value="ECO:0007669"/>
    <property type="project" value="UniProtKB-KW"/>
</dbReference>